<sequence>MAGSPQMNCPHCGEKLKIRSSKRQHILLKQIWLQCTNIKCGYTCAGNIDITHQLSPSAIPNPKITLETYQEKNKQQYSSHD</sequence>
<proteinExistence type="predicted"/>
<dbReference type="RefSeq" id="WP_070069631.1">
    <property type="nucleotide sequence ID" value="NZ_VXKN01000002.1"/>
</dbReference>
<dbReference type="Proteomes" id="UP000185895">
    <property type="component" value="Unassembled WGS sequence"/>
</dbReference>
<gene>
    <name evidence="2" type="ORF">BJI46_11655</name>
</gene>
<organism evidence="2 3">
    <name type="scientific">Acinetobacter qingfengensis</name>
    <dbReference type="NCBI Taxonomy" id="1262585"/>
    <lineage>
        <taxon>Bacteria</taxon>
        <taxon>Pseudomonadati</taxon>
        <taxon>Pseudomonadota</taxon>
        <taxon>Gammaproteobacteria</taxon>
        <taxon>Moraxellales</taxon>
        <taxon>Moraxellaceae</taxon>
        <taxon>Acinetobacter</taxon>
    </lineage>
</organism>
<evidence type="ECO:0000259" key="1">
    <source>
        <dbReference type="Pfam" id="PF04606"/>
    </source>
</evidence>
<keyword evidence="3" id="KW-1185">Reference proteome</keyword>
<feature type="domain" description="Zinc finger Ogr/Delta-type" evidence="1">
    <location>
        <begin position="8"/>
        <end position="52"/>
    </location>
</feature>
<dbReference type="AlphaFoldDB" id="A0A1E7RC80"/>
<evidence type="ECO:0000313" key="2">
    <source>
        <dbReference type="EMBL" id="OEY96931.1"/>
    </source>
</evidence>
<dbReference type="EMBL" id="MKKK01000017">
    <property type="protein sequence ID" value="OEY96931.1"/>
    <property type="molecule type" value="Genomic_DNA"/>
</dbReference>
<reference evidence="2 3" key="1">
    <citation type="submission" date="2016-09" db="EMBL/GenBank/DDBJ databases">
        <authorList>
            <person name="Capua I."/>
            <person name="De Benedictis P."/>
            <person name="Joannis T."/>
            <person name="Lombin L.H."/>
            <person name="Cattoli G."/>
        </authorList>
    </citation>
    <scope>NUCLEOTIDE SEQUENCE [LARGE SCALE GENOMIC DNA]</scope>
    <source>
        <strain evidence="2 3">ANC 4671</strain>
    </source>
</reference>
<dbReference type="Pfam" id="PF04606">
    <property type="entry name" value="Ogr_Delta"/>
    <property type="match status" value="1"/>
</dbReference>
<dbReference type="OrthoDB" id="7362772at2"/>
<protein>
    <recommendedName>
        <fullName evidence="1">Zinc finger Ogr/Delta-type domain-containing protein</fullName>
    </recommendedName>
</protein>
<accession>A0A1E7RC80</accession>
<name>A0A1E7RC80_9GAMM</name>
<comment type="caution">
    <text evidence="2">The sequence shown here is derived from an EMBL/GenBank/DDBJ whole genome shotgun (WGS) entry which is preliminary data.</text>
</comment>
<evidence type="ECO:0000313" key="3">
    <source>
        <dbReference type="Proteomes" id="UP000185895"/>
    </source>
</evidence>
<dbReference type="InterPro" id="IPR007684">
    <property type="entry name" value="Znf_Ogr/Delta"/>
</dbReference>